<dbReference type="SMART" id="SM00647">
    <property type="entry name" value="IBR"/>
    <property type="match status" value="2"/>
</dbReference>
<evidence type="ECO:0000256" key="5">
    <source>
        <dbReference type="ARBA" id="ARBA00022771"/>
    </source>
</evidence>
<keyword evidence="6" id="KW-0833">Ubl conjugation pathway</keyword>
<feature type="region of interest" description="Disordered" evidence="8">
    <location>
        <begin position="99"/>
        <end position="128"/>
    </location>
</feature>
<comment type="pathway">
    <text evidence="1">Protein modification; protein ubiquitination.</text>
</comment>
<name>A0A2B7X0I9_POLH7</name>
<evidence type="ECO:0000256" key="3">
    <source>
        <dbReference type="ARBA" id="ARBA00022723"/>
    </source>
</evidence>
<organism evidence="10 11">
    <name type="scientific">Polytolypa hystricis (strain UAMH7299)</name>
    <dbReference type="NCBI Taxonomy" id="1447883"/>
    <lineage>
        <taxon>Eukaryota</taxon>
        <taxon>Fungi</taxon>
        <taxon>Dikarya</taxon>
        <taxon>Ascomycota</taxon>
        <taxon>Pezizomycotina</taxon>
        <taxon>Eurotiomycetes</taxon>
        <taxon>Eurotiomycetidae</taxon>
        <taxon>Onygenales</taxon>
        <taxon>Onygenales incertae sedis</taxon>
        <taxon>Polytolypa</taxon>
    </lineage>
</organism>
<gene>
    <name evidence="10" type="ORF">AJ80_08872</name>
</gene>
<dbReference type="GO" id="GO:0016740">
    <property type="term" value="F:transferase activity"/>
    <property type="evidence" value="ECO:0007669"/>
    <property type="project" value="UniProtKB-KW"/>
</dbReference>
<dbReference type="PANTHER" id="PTHR22770:SF47">
    <property type="entry name" value="E3 UBIQUITIN-PROTEIN LIGASE RNF216"/>
    <property type="match status" value="1"/>
</dbReference>
<dbReference type="CDD" id="cd16630">
    <property type="entry name" value="RING-HC_RBR_RNF216"/>
    <property type="match status" value="1"/>
</dbReference>
<keyword evidence="5" id="KW-0863">Zinc-finger</keyword>
<evidence type="ECO:0000313" key="11">
    <source>
        <dbReference type="Proteomes" id="UP000224634"/>
    </source>
</evidence>
<evidence type="ECO:0000313" key="10">
    <source>
        <dbReference type="EMBL" id="PGH02350.1"/>
    </source>
</evidence>
<feature type="domain" description="RING-type" evidence="9">
    <location>
        <begin position="240"/>
        <end position="459"/>
    </location>
</feature>
<dbReference type="SUPFAM" id="SSF57850">
    <property type="entry name" value="RING/U-box"/>
    <property type="match status" value="1"/>
</dbReference>
<feature type="region of interest" description="Disordered" evidence="8">
    <location>
        <begin position="683"/>
        <end position="733"/>
    </location>
</feature>
<dbReference type="AlphaFoldDB" id="A0A2B7X0I9"/>
<evidence type="ECO:0000256" key="8">
    <source>
        <dbReference type="SAM" id="MobiDB-lite"/>
    </source>
</evidence>
<dbReference type="Proteomes" id="UP000224634">
    <property type="component" value="Unassembled WGS sequence"/>
</dbReference>
<keyword evidence="4" id="KW-0677">Repeat</keyword>
<accession>A0A2B7X0I9</accession>
<dbReference type="InterPro" id="IPR002867">
    <property type="entry name" value="IBR_dom"/>
</dbReference>
<dbReference type="InterPro" id="IPR044066">
    <property type="entry name" value="TRIAD_supradom"/>
</dbReference>
<dbReference type="STRING" id="1447883.A0A2B7X0I9"/>
<evidence type="ECO:0000256" key="2">
    <source>
        <dbReference type="ARBA" id="ARBA00022679"/>
    </source>
</evidence>
<proteinExistence type="predicted"/>
<dbReference type="PROSITE" id="PS51873">
    <property type="entry name" value="TRIAD"/>
    <property type="match status" value="1"/>
</dbReference>
<keyword evidence="2" id="KW-0808">Transferase</keyword>
<dbReference type="CDD" id="cd20353">
    <property type="entry name" value="Rcat_RBR_RNF216"/>
    <property type="match status" value="1"/>
</dbReference>
<dbReference type="InterPro" id="IPR047546">
    <property type="entry name" value="Rcat_RBR_RNF216"/>
</dbReference>
<sequence length="748" mass="83835">MKRKLGLREVINISSDDEEVANDEDNDYIAQIYMTNGGAQPDAEEINKVKAILRNVVSIFPNIDDSYVVSICHRFTNQERADAEGSVINAILEGGHYQKKAHDKKRRKFDERKEDVGDERGNRPERDPKYLELASGFLDMEFRDILRDQITDVVHEKQSLSDAYALLADYQRGAVNNLPRGRPRAARKTSDGRPPSAAIYSGLVRELSEARKTERAKKEEIRRREAEIADEEAYIIIQGGGVECQCCFSEFPLVGMIPCMGDTVHFFCPTCVKSHAETEIGLLRYKLKCFAMDKCEAEFGKATLANVLGKKMMRTLDDLQQQDEIAQAGIEGLHSCPFCDFKAICPDVESDREFRCQREDCRKVSCRLCNLESHVPQTCEEAKDKGHPARQRVEEAMSKALIRTCPNPKCQLKIVKEDGCNRMMCVRCRTMLCYLCKKDITKEMYDHFRNTNSTCILHDTVSLADMHLSEVSDARKQAIQKVLEDNPDLKEEDIQVAPPKNDSANTRQARHVDNPPRERVIRPPYIPARVIAEMNAARPPRPRVPLRPQSNAAVADNVFQYGAVPGGHVQHQNAQPMPLFPPAPAPAAPLPHALQPQYVMGYQGDFAGEFAYMGAIQPGYQAPVWPADLQPALNIPLPQQQVPMAAQVENPVPRVGRRTRWEQQLQQLQQLQQQPPMHAVNPAAIGAPPTAATAATATSAGLAQPPVPRNAQPDINQIELGGGRRSQRNRSALRRMEFPDLNVRFGSL</sequence>
<evidence type="ECO:0000259" key="9">
    <source>
        <dbReference type="PROSITE" id="PS51873"/>
    </source>
</evidence>
<dbReference type="EMBL" id="PDNA01000224">
    <property type="protein sequence ID" value="PGH02350.1"/>
    <property type="molecule type" value="Genomic_DNA"/>
</dbReference>
<evidence type="ECO:0000256" key="6">
    <source>
        <dbReference type="ARBA" id="ARBA00022786"/>
    </source>
</evidence>
<dbReference type="InterPro" id="IPR051628">
    <property type="entry name" value="LUBAC_E3_Ligases"/>
</dbReference>
<dbReference type="PANTHER" id="PTHR22770">
    <property type="entry name" value="UBIQUITIN CONJUGATING ENZYME 7 INTERACTING PROTEIN-RELATED"/>
    <property type="match status" value="1"/>
</dbReference>
<evidence type="ECO:0000256" key="1">
    <source>
        <dbReference type="ARBA" id="ARBA00004906"/>
    </source>
</evidence>
<dbReference type="InterPro" id="IPR047545">
    <property type="entry name" value="BRcat_RBR_RNF216"/>
</dbReference>
<keyword evidence="3" id="KW-0479">Metal-binding</keyword>
<dbReference type="CDD" id="cd20339">
    <property type="entry name" value="BRcat_RBR_RNF216"/>
    <property type="match status" value="1"/>
</dbReference>
<dbReference type="Gene3D" id="1.20.120.1750">
    <property type="match status" value="1"/>
</dbReference>
<feature type="compositionally biased region" description="Low complexity" evidence="8">
    <location>
        <begin position="683"/>
        <end position="704"/>
    </location>
</feature>
<reference evidence="10 11" key="1">
    <citation type="submission" date="2017-10" db="EMBL/GenBank/DDBJ databases">
        <title>Comparative genomics in systemic dimorphic fungi from Ajellomycetaceae.</title>
        <authorList>
            <person name="Munoz J.F."/>
            <person name="Mcewen J.G."/>
            <person name="Clay O.K."/>
            <person name="Cuomo C.A."/>
        </authorList>
    </citation>
    <scope>NUCLEOTIDE SEQUENCE [LARGE SCALE GENOMIC DNA]</scope>
    <source>
        <strain evidence="10 11">UAMH7299</strain>
    </source>
</reference>
<protein>
    <recommendedName>
        <fullName evidence="9">RING-type domain-containing protein</fullName>
    </recommendedName>
</protein>
<evidence type="ECO:0000256" key="7">
    <source>
        <dbReference type="ARBA" id="ARBA00022833"/>
    </source>
</evidence>
<dbReference type="Pfam" id="PF26200">
    <property type="entry name" value="Rcat_RNF216"/>
    <property type="match status" value="1"/>
</dbReference>
<keyword evidence="11" id="KW-1185">Reference proteome</keyword>
<comment type="caution">
    <text evidence="10">The sequence shown here is derived from an EMBL/GenBank/DDBJ whole genome shotgun (WGS) entry which is preliminary data.</text>
</comment>
<dbReference type="OrthoDB" id="10009520at2759"/>
<feature type="compositionally biased region" description="Basic and acidic residues" evidence="8">
    <location>
        <begin position="108"/>
        <end position="128"/>
    </location>
</feature>
<dbReference type="InterPro" id="IPR047544">
    <property type="entry name" value="RING-HC_RBR_RNF216"/>
</dbReference>
<keyword evidence="7" id="KW-0862">Zinc</keyword>
<evidence type="ECO:0000256" key="4">
    <source>
        <dbReference type="ARBA" id="ARBA00022737"/>
    </source>
</evidence>
<dbReference type="GO" id="GO:0008270">
    <property type="term" value="F:zinc ion binding"/>
    <property type="evidence" value="ECO:0007669"/>
    <property type="project" value="UniProtKB-KW"/>
</dbReference>